<proteinExistence type="predicted"/>
<evidence type="ECO:0000313" key="1">
    <source>
        <dbReference type="EMBL" id="EWH09522.1"/>
    </source>
</evidence>
<evidence type="ECO:0008006" key="3">
    <source>
        <dbReference type="Google" id="ProtNLM"/>
    </source>
</evidence>
<sequence>KLKPAALIKAVKGAPIQADLSATFLLRDKFSFGAAYRWDAALSALVGFQLSDQLMLGLAYDKETTDLGNTSFNDGSFEVFLRYELRSRYKKVITPRFF</sequence>
<gene>
    <name evidence="1" type="ORF">KLA_17229</name>
</gene>
<dbReference type="Pfam" id="PF11751">
    <property type="entry name" value="PorP_SprF"/>
    <property type="match status" value="1"/>
</dbReference>
<protein>
    <recommendedName>
        <fullName evidence="3">Type IX secretion system membrane protein PorP/SprF</fullName>
    </recommendedName>
</protein>
<comment type="caution">
    <text evidence="1">The sequence shown here is derived from an EMBL/GenBank/DDBJ whole genome shotgun (WGS) entry which is preliminary data.</text>
</comment>
<evidence type="ECO:0000313" key="2">
    <source>
        <dbReference type="Proteomes" id="UP000019275"/>
    </source>
</evidence>
<reference evidence="1 2" key="1">
    <citation type="journal article" date="2014" name="Genome Announc.">
        <title>Draft Genome Sequence of the Carrageenan-Degrading Bacterium Cellulophaga sp. Strain KL-A, Isolated from Decaying Marine Algae.</title>
        <authorList>
            <person name="Shan D."/>
            <person name="Ying J."/>
            <person name="Li X."/>
            <person name="Gao Z."/>
            <person name="Wei G."/>
            <person name="Shao Z."/>
        </authorList>
    </citation>
    <scope>NUCLEOTIDE SEQUENCE [LARGE SCALE GENOMIC DNA]</scope>
    <source>
        <strain evidence="1 2">KL-A</strain>
    </source>
</reference>
<feature type="non-terminal residue" evidence="1">
    <location>
        <position position="1"/>
    </location>
</feature>
<dbReference type="InterPro" id="IPR019861">
    <property type="entry name" value="PorP/SprF_Bacteroidetes"/>
</dbReference>
<dbReference type="EMBL" id="ARZX01000059">
    <property type="protein sequence ID" value="EWH09522.1"/>
    <property type="molecule type" value="Genomic_DNA"/>
</dbReference>
<dbReference type="RefSeq" id="WP_034647360.1">
    <property type="nucleotide sequence ID" value="NZ_ARZX01000059.1"/>
</dbReference>
<keyword evidence="2" id="KW-1185">Reference proteome</keyword>
<dbReference type="Proteomes" id="UP000019275">
    <property type="component" value="Unassembled WGS sequence"/>
</dbReference>
<organism evidence="1 2">
    <name type="scientific">Cellulophaga geojensis KL-A</name>
    <dbReference type="NCBI Taxonomy" id="1328323"/>
    <lineage>
        <taxon>Bacteria</taxon>
        <taxon>Pseudomonadati</taxon>
        <taxon>Bacteroidota</taxon>
        <taxon>Flavobacteriia</taxon>
        <taxon>Flavobacteriales</taxon>
        <taxon>Flavobacteriaceae</taxon>
        <taxon>Cellulophaga</taxon>
    </lineage>
</organism>
<accession>A0ABP3B429</accession>
<name>A0ABP3B429_9FLAO</name>